<sequence>MATKDPPELDEFQKLFAAAVFQSALKTQQADQSARTPVAVQHYGKKDNDNDKDTRDSDVVMTPRAVESTRKSLPTPTGVTKNDKTQTPKSKSKSHPAKPLGVTKPLHKSKKLKLPRPVPVQDEETLPHEISQSPPQLPAKPRRAAAKSPRKPKKPKSIASWDDDSSSIERSESPEQDSAPILQTAKKAADQKKPKARPRFQSPEEIPRAMLSAHQPEQKEKRSRRAQPKVSYKPKKKFILGLDYGTTFTSVSYYTHLVGDTEFTVLPGDIKSIVNWQLSGAEIRQVPTQSWYPLVPRYTAPRNDGELSENESDMERVASKMNWSTEIGTRAHQHVDNDTAETFLWGYEVAYTMYKAGTTRKVDRFIDRPKLMLVRSKHTEADRTKLLPRLSGLIRAGIVKRYGESGRIGMQDLKDVIADFLIRIFQHTKQQLQENEGFTSDSEVEFVMTVPAIWHQGSSRVMQNAIATAIKTTGLGTLSYGSIDNLFVVTEPESAATYLMGFDNELVAGDTIVVLDCGGGPVHAAAFDISSTYPLRLKNEVGIPIRDNCGASHLNDNFENRVLERLADEDYLDIQGLTRETIVKQLVPDFENYDKRYKDITKRPAGSLRIPGLRGDMSRGLEGAESKGFEDNRLILDWRDYDAIFMPILRRVGDLLRTQLEMTFGKDKTVQKVFLIGGFGAAPSLRSYLRKFLDDLVNELNLPYEIELVTTSVQESVSAIASGAILRALNKAGGPIRRAESSYGFLRREPYQPLEIPEHKEQTPEVDALDGHKFVTTIDYFMVKGMVLKPTHKFRPFTCEHAFELYDERLRCEEILYVSDFAKRSHFHPDHLENKGAQISGSIITPMDAFRSPDNVVLPDTDANGEVQGKPHYMVSYDLIPVVEGRNLRYETMLHSGEVRQTGQISIASAFRPGTD</sequence>
<feature type="compositionally biased region" description="Basic residues" evidence="1">
    <location>
        <begin position="140"/>
        <end position="156"/>
    </location>
</feature>
<dbReference type="Proteomes" id="UP000701801">
    <property type="component" value="Unassembled WGS sequence"/>
</dbReference>
<dbReference type="SUPFAM" id="SSF53067">
    <property type="entry name" value="Actin-like ATPase domain"/>
    <property type="match status" value="2"/>
</dbReference>
<keyword evidence="3" id="KW-1185">Reference proteome</keyword>
<dbReference type="AlphaFoldDB" id="A0A9N9Q5U0"/>
<dbReference type="Gene3D" id="3.90.640.10">
    <property type="entry name" value="Actin, Chain A, domain 4"/>
    <property type="match status" value="1"/>
</dbReference>
<proteinExistence type="predicted"/>
<accession>A0A9N9Q5U0</accession>
<protein>
    <recommendedName>
        <fullName evidence="4">Actin-like ATPase domain-containing protein</fullName>
    </recommendedName>
</protein>
<dbReference type="EMBL" id="CAJVRM010000116">
    <property type="protein sequence ID" value="CAG8974761.1"/>
    <property type="molecule type" value="Genomic_DNA"/>
</dbReference>
<evidence type="ECO:0000313" key="3">
    <source>
        <dbReference type="Proteomes" id="UP000701801"/>
    </source>
</evidence>
<feature type="compositionally biased region" description="Basic residues" evidence="1">
    <location>
        <begin position="105"/>
        <end position="114"/>
    </location>
</feature>
<gene>
    <name evidence="2" type="ORF">HYALB_00000372</name>
</gene>
<evidence type="ECO:0000256" key="1">
    <source>
        <dbReference type="SAM" id="MobiDB-lite"/>
    </source>
</evidence>
<feature type="compositionally biased region" description="Basic and acidic residues" evidence="1">
    <location>
        <begin position="44"/>
        <end position="58"/>
    </location>
</feature>
<dbReference type="CDD" id="cd10170">
    <property type="entry name" value="ASKHA_NBD_HSP70"/>
    <property type="match status" value="1"/>
</dbReference>
<name>A0A9N9Q5U0_9HELO</name>
<dbReference type="InterPro" id="IPR043129">
    <property type="entry name" value="ATPase_NBD"/>
</dbReference>
<organism evidence="2 3">
    <name type="scientific">Hymenoscyphus albidus</name>
    <dbReference type="NCBI Taxonomy" id="595503"/>
    <lineage>
        <taxon>Eukaryota</taxon>
        <taxon>Fungi</taxon>
        <taxon>Dikarya</taxon>
        <taxon>Ascomycota</taxon>
        <taxon>Pezizomycotina</taxon>
        <taxon>Leotiomycetes</taxon>
        <taxon>Helotiales</taxon>
        <taxon>Helotiaceae</taxon>
        <taxon>Hymenoscyphus</taxon>
    </lineage>
</organism>
<feature type="region of interest" description="Disordered" evidence="1">
    <location>
        <begin position="24"/>
        <end position="230"/>
    </location>
</feature>
<evidence type="ECO:0008006" key="4">
    <source>
        <dbReference type="Google" id="ProtNLM"/>
    </source>
</evidence>
<reference evidence="2" key="1">
    <citation type="submission" date="2021-07" db="EMBL/GenBank/DDBJ databases">
        <authorList>
            <person name="Durling M."/>
        </authorList>
    </citation>
    <scope>NUCLEOTIDE SEQUENCE</scope>
</reference>
<feature type="compositionally biased region" description="Polar residues" evidence="1">
    <location>
        <begin position="71"/>
        <end position="80"/>
    </location>
</feature>
<dbReference type="PANTHER" id="PTHR42749:SF8">
    <property type="entry name" value="HSP70 FAMILY PROTEIN (AFU_ORTHOLOGUE AFUA_3G13740)"/>
    <property type="match status" value="1"/>
</dbReference>
<feature type="compositionally biased region" description="Basic residues" evidence="1">
    <location>
        <begin position="221"/>
        <end position="230"/>
    </location>
</feature>
<evidence type="ECO:0000313" key="2">
    <source>
        <dbReference type="EMBL" id="CAG8974761.1"/>
    </source>
</evidence>
<dbReference type="Gene3D" id="3.30.420.40">
    <property type="match status" value="2"/>
</dbReference>
<feature type="compositionally biased region" description="Polar residues" evidence="1">
    <location>
        <begin position="24"/>
        <end position="35"/>
    </location>
</feature>
<comment type="caution">
    <text evidence="2">The sequence shown here is derived from an EMBL/GenBank/DDBJ whole genome shotgun (WGS) entry which is preliminary data.</text>
</comment>
<dbReference type="PANTHER" id="PTHR42749">
    <property type="entry name" value="CELL SHAPE-DETERMINING PROTEIN MREB"/>
    <property type="match status" value="1"/>
</dbReference>
<dbReference type="OrthoDB" id="2963168at2759"/>